<keyword evidence="2" id="KW-1185">Reference proteome</keyword>
<protein>
    <submittedName>
        <fullName evidence="1">Uncharacterized protein</fullName>
    </submittedName>
</protein>
<proteinExistence type="predicted"/>
<organism evidence="1 2">
    <name type="scientific">Zobellia uliginosa</name>
    <dbReference type="NCBI Taxonomy" id="143224"/>
    <lineage>
        <taxon>Bacteria</taxon>
        <taxon>Pseudomonadati</taxon>
        <taxon>Bacteroidota</taxon>
        <taxon>Flavobacteriia</taxon>
        <taxon>Flavobacteriales</taxon>
        <taxon>Flavobacteriaceae</taxon>
        <taxon>Zobellia</taxon>
    </lineage>
</organism>
<gene>
    <name evidence="1" type="ORF">SAMN05421766_10245</name>
</gene>
<reference evidence="1 2" key="1">
    <citation type="submission" date="2017-01" db="EMBL/GenBank/DDBJ databases">
        <authorList>
            <person name="Varghese N."/>
            <person name="Submissions S."/>
        </authorList>
    </citation>
    <scope>NUCLEOTIDE SEQUENCE [LARGE SCALE GENOMIC DNA]</scope>
    <source>
        <strain evidence="1 2">DSM 2061</strain>
    </source>
</reference>
<comment type="caution">
    <text evidence="1">The sequence shown here is derived from an EMBL/GenBank/DDBJ whole genome shotgun (WGS) entry which is preliminary data.</text>
</comment>
<name>A0ABY1KPI2_9FLAO</name>
<evidence type="ECO:0000313" key="2">
    <source>
        <dbReference type="Proteomes" id="UP000185728"/>
    </source>
</evidence>
<dbReference type="EMBL" id="FTOB01000002">
    <property type="protein sequence ID" value="SIS46719.1"/>
    <property type="molecule type" value="Genomic_DNA"/>
</dbReference>
<accession>A0ABY1KPI2</accession>
<evidence type="ECO:0000313" key="1">
    <source>
        <dbReference type="EMBL" id="SIS46719.1"/>
    </source>
</evidence>
<dbReference type="Proteomes" id="UP000185728">
    <property type="component" value="Unassembled WGS sequence"/>
</dbReference>
<sequence>MSKSKRFGGLSKYPHAFKYSTLCPICYSHCACCTTMNSINTYLLGYFVKYN</sequence>